<comment type="subcellular location">
    <subcellularLocation>
        <location evidence="10">Cell membrane</location>
    </subcellularLocation>
</comment>
<gene>
    <name evidence="12" type="ORF">BWR18_08895</name>
</gene>
<dbReference type="GO" id="GO:0043842">
    <property type="term" value="F:Kdo transferase activity"/>
    <property type="evidence" value="ECO:0007669"/>
    <property type="project" value="UniProtKB-EC"/>
</dbReference>
<evidence type="ECO:0000256" key="1">
    <source>
        <dbReference type="ARBA" id="ARBA00003394"/>
    </source>
</evidence>
<evidence type="ECO:0000256" key="7">
    <source>
        <dbReference type="ARBA" id="ARBA00049183"/>
    </source>
</evidence>
<dbReference type="Proteomes" id="UP000186336">
    <property type="component" value="Chromosome"/>
</dbReference>
<reference evidence="12 13" key="1">
    <citation type="submission" date="2017-01" db="EMBL/GenBank/DDBJ databases">
        <title>Complete genome of Tateyamaria omphalii DOK1-4 isolated from seawater in Dokdo.</title>
        <authorList>
            <person name="Kim J.H."/>
            <person name="Chi W.-J."/>
        </authorList>
    </citation>
    <scope>NUCLEOTIDE SEQUENCE [LARGE SCALE GENOMIC DNA]</scope>
    <source>
        <strain evidence="12 13">DOK1-4</strain>
    </source>
</reference>
<dbReference type="UniPathway" id="UPA00958"/>
<dbReference type="GO" id="GO:0005886">
    <property type="term" value="C:plasma membrane"/>
    <property type="evidence" value="ECO:0007669"/>
    <property type="project" value="UniProtKB-SubCell"/>
</dbReference>
<feature type="site" description="Transition state stabilizer" evidence="9">
    <location>
        <position position="211"/>
    </location>
</feature>
<evidence type="ECO:0000256" key="2">
    <source>
        <dbReference type="ARBA" id="ARBA00004713"/>
    </source>
</evidence>
<feature type="site" description="Transition state stabilizer" evidence="9">
    <location>
        <position position="135"/>
    </location>
</feature>
<dbReference type="STRING" id="299262.BWR18_08895"/>
<dbReference type="Pfam" id="PF04413">
    <property type="entry name" value="Glycos_transf_N"/>
    <property type="match status" value="1"/>
</dbReference>
<comment type="similarity">
    <text evidence="10">Belongs to the glycosyltransferase group 1 family.</text>
</comment>
<organism evidence="12 13">
    <name type="scientific">Tateyamaria omphalii</name>
    <dbReference type="NCBI Taxonomy" id="299262"/>
    <lineage>
        <taxon>Bacteria</taxon>
        <taxon>Pseudomonadati</taxon>
        <taxon>Pseudomonadota</taxon>
        <taxon>Alphaproteobacteria</taxon>
        <taxon>Rhodobacterales</taxon>
        <taxon>Roseobacteraceae</taxon>
        <taxon>Tateyamaria</taxon>
    </lineage>
</organism>
<proteinExistence type="inferred from homology"/>
<dbReference type="PANTHER" id="PTHR42755:SF1">
    <property type="entry name" value="3-DEOXY-D-MANNO-OCTULOSONIC ACID TRANSFERASE, MITOCHONDRIAL-RELATED"/>
    <property type="match status" value="1"/>
</dbReference>
<name>A0A1P8MUL4_9RHOB</name>
<evidence type="ECO:0000259" key="11">
    <source>
        <dbReference type="Pfam" id="PF04413"/>
    </source>
</evidence>
<evidence type="ECO:0000256" key="9">
    <source>
        <dbReference type="PIRSR" id="PIRSR639901-2"/>
    </source>
</evidence>
<dbReference type="InterPro" id="IPR038107">
    <property type="entry name" value="Glycos_transf_N_sf"/>
</dbReference>
<evidence type="ECO:0000256" key="3">
    <source>
        <dbReference type="ARBA" id="ARBA00012621"/>
    </source>
</evidence>
<dbReference type="GO" id="GO:0009245">
    <property type="term" value="P:lipid A biosynthetic process"/>
    <property type="evidence" value="ECO:0007669"/>
    <property type="project" value="TreeGrafter"/>
</dbReference>
<dbReference type="SUPFAM" id="SSF53756">
    <property type="entry name" value="UDP-Glycosyltransferase/glycogen phosphorylase"/>
    <property type="match status" value="1"/>
</dbReference>
<keyword evidence="13" id="KW-1185">Reference proteome</keyword>
<dbReference type="GO" id="GO:0009244">
    <property type="term" value="P:lipopolysaccharide core region biosynthetic process"/>
    <property type="evidence" value="ECO:0007669"/>
    <property type="project" value="UniProtKB-UniRule"/>
</dbReference>
<sequence length="431" mass="46281">MRPAALYRLYRALSAVALPFAARSAVGKLRRAGVPVHRAHERLGHATLERPLGPLIWFHGASVGEAKSVLPLIARIRDVASGTQILLTSGTATSAEAIATRLPDGAMHQFSPLDGVGPLTRFLGHWRPDLCVLVESELWPNLLNLCAERHLPVALLNARLSDRSAAGWKKYPGTAAYVLRGIAWAHCQDRRSRDHLRDMGLDAAEQGTNLKSILGAPRVTPQALDAAHNRLAGRPVWVAASTHPGEEEQVLAAHKTLLRAYPNLCLILVPRHPERADDILALIEKAGLSVAQRSARGDLDHGAEVYLADTMGETDLWYALSPIVFLGGSFSDVGGHTPFEPAAAHTAILHGPNYANFAEAYAAFLMKDASVEVRDGAVLATEVEALLTHPSRAAQLASNARPLAPTGTEALDQIAGRLFSLMDDHAMGPHA</sequence>
<dbReference type="Gene3D" id="3.40.50.11720">
    <property type="entry name" value="3-Deoxy-D-manno-octulosonic-acid transferase, N-terminal domain"/>
    <property type="match status" value="1"/>
</dbReference>
<dbReference type="InterPro" id="IPR039901">
    <property type="entry name" value="Kdotransferase"/>
</dbReference>
<comment type="function">
    <text evidence="1 10">Involved in lipopolysaccharide (LPS) biosynthesis. Catalyzes the transfer of 3-deoxy-D-manno-octulosonate (Kdo) residue(s) from CMP-Kdo to lipid IV(A), the tetraacyldisaccharide-1,4'-bisphosphate precursor of lipid A.</text>
</comment>
<evidence type="ECO:0000256" key="6">
    <source>
        <dbReference type="ARBA" id="ARBA00031445"/>
    </source>
</evidence>
<dbReference type="EMBL" id="CP019312">
    <property type="protein sequence ID" value="APX11787.1"/>
    <property type="molecule type" value="Genomic_DNA"/>
</dbReference>
<keyword evidence="10" id="KW-1003">Cell membrane</keyword>
<accession>A0A1P8MUL4</accession>
<evidence type="ECO:0000256" key="8">
    <source>
        <dbReference type="PIRSR" id="PIRSR639901-1"/>
    </source>
</evidence>
<protein>
    <recommendedName>
        <fullName evidence="4 10">3-deoxy-D-manno-octulosonic acid transferase</fullName>
        <shortName evidence="10">Kdo transferase</shortName>
        <ecNumber evidence="3 10">2.4.99.12</ecNumber>
    </recommendedName>
    <alternativeName>
        <fullName evidence="6 10">Lipid IV(A) 3-deoxy-D-manno-octulosonic acid transferase</fullName>
    </alternativeName>
</protein>
<dbReference type="EC" id="2.4.99.12" evidence="3 10"/>
<dbReference type="PANTHER" id="PTHR42755">
    <property type="entry name" value="3-DEOXY-MANNO-OCTULOSONATE CYTIDYLYLTRANSFERASE"/>
    <property type="match status" value="1"/>
</dbReference>
<feature type="domain" description="3-deoxy-D-manno-octulosonic-acid transferase N-terminal" evidence="11">
    <location>
        <begin position="38"/>
        <end position="211"/>
    </location>
</feature>
<comment type="pathway">
    <text evidence="2 10">Bacterial outer membrane biogenesis; LPS core biosynthesis.</text>
</comment>
<evidence type="ECO:0000256" key="5">
    <source>
        <dbReference type="ARBA" id="ARBA00022679"/>
    </source>
</evidence>
<dbReference type="KEGG" id="tom:BWR18_08895"/>
<dbReference type="RefSeq" id="WP_076627647.1">
    <property type="nucleotide sequence ID" value="NZ_CP019312.1"/>
</dbReference>
<dbReference type="AlphaFoldDB" id="A0A1P8MUL4"/>
<evidence type="ECO:0000313" key="12">
    <source>
        <dbReference type="EMBL" id="APX11787.1"/>
    </source>
</evidence>
<feature type="active site" description="Proton acceptor" evidence="8">
    <location>
        <position position="65"/>
    </location>
</feature>
<dbReference type="Gene3D" id="3.40.50.2000">
    <property type="entry name" value="Glycogen Phosphorylase B"/>
    <property type="match status" value="1"/>
</dbReference>
<evidence type="ECO:0000256" key="10">
    <source>
        <dbReference type="RuleBase" id="RU365103"/>
    </source>
</evidence>
<comment type="catalytic activity">
    <reaction evidence="7 10">
        <text>lipid IVA (E. coli) + CMP-3-deoxy-beta-D-manno-octulosonate = alpha-Kdo-(2-&gt;6)-lipid IVA (E. coli) + CMP + H(+)</text>
        <dbReference type="Rhea" id="RHEA:28066"/>
        <dbReference type="ChEBI" id="CHEBI:15378"/>
        <dbReference type="ChEBI" id="CHEBI:58603"/>
        <dbReference type="ChEBI" id="CHEBI:60364"/>
        <dbReference type="ChEBI" id="CHEBI:60377"/>
        <dbReference type="ChEBI" id="CHEBI:85987"/>
        <dbReference type="EC" id="2.4.99.12"/>
    </reaction>
</comment>
<evidence type="ECO:0000313" key="13">
    <source>
        <dbReference type="Proteomes" id="UP000186336"/>
    </source>
</evidence>
<dbReference type="InterPro" id="IPR007507">
    <property type="entry name" value="Glycos_transf_N"/>
</dbReference>
<keyword evidence="5 10" id="KW-0808">Transferase</keyword>
<evidence type="ECO:0000256" key="4">
    <source>
        <dbReference type="ARBA" id="ARBA00019077"/>
    </source>
</evidence>
<keyword evidence="10" id="KW-0448">Lipopolysaccharide biosynthesis</keyword>
<dbReference type="OrthoDB" id="9789797at2"/>
<keyword evidence="10" id="KW-0472">Membrane</keyword>